<sequence length="454" mass="51898">MVAKKKNFADFSHADFARIFTESGPEDIQKIAFNLIRKLRKGNKNTLSCLSTLLHFTHETKGIIEPKEIEILAERLLVEYQYTNAINQCLDLFEFAVGIVEIYPETFVCVVERMTDKTHLYVNTLKKTRQIVALLPQVVKFGIQVKRKTFHNLMVPVYKHLADFSVNDLYNLADYLTLLLVQINKRENSHGIQLYDMLRLKKVNPYLSNLYMDLSAASTNNDSTQKSDNDKLRCMINRYFCAFLASFPECTDPLIEGQRPLIDSLRRGLFYMALDLFTNAASGQKESSSSVVGEALKMLAYFVFPMPAHFAFTDERFHALLRNAMFNTNEETRKLAVLMAVSLVHAAWLYVHSELPVDESPFDWLRDEHPELLFDLANLLQGIVAAIPCTALPFREKLIEVVSLYAMEDDKGDLIPYLKQAGVEKLAESINGMELTKNEELYLNVLFDTLCSAK</sequence>
<protein>
    <submittedName>
        <fullName evidence="2">Uncharacterized protein</fullName>
    </submittedName>
</protein>
<dbReference type="SUPFAM" id="SSF48371">
    <property type="entry name" value="ARM repeat"/>
    <property type="match status" value="1"/>
</dbReference>
<keyword evidence="1" id="KW-1185">Reference proteome</keyword>
<dbReference type="InterPro" id="IPR016024">
    <property type="entry name" value="ARM-type_fold"/>
</dbReference>
<dbReference type="AlphaFoldDB" id="A0AAF3EUE7"/>
<proteinExistence type="predicted"/>
<dbReference type="Proteomes" id="UP000887575">
    <property type="component" value="Unassembled WGS sequence"/>
</dbReference>
<name>A0AAF3EUE7_9BILA</name>
<evidence type="ECO:0000313" key="2">
    <source>
        <dbReference type="WBParaSite" id="MBELARI_LOCUS17699"/>
    </source>
</evidence>
<dbReference type="WBParaSite" id="MBELARI_LOCUS17699">
    <property type="protein sequence ID" value="MBELARI_LOCUS17699"/>
    <property type="gene ID" value="MBELARI_LOCUS17699"/>
</dbReference>
<reference evidence="2" key="1">
    <citation type="submission" date="2024-02" db="UniProtKB">
        <authorList>
            <consortium name="WormBaseParasite"/>
        </authorList>
    </citation>
    <scope>IDENTIFICATION</scope>
</reference>
<accession>A0AAF3EUE7</accession>
<evidence type="ECO:0000313" key="1">
    <source>
        <dbReference type="Proteomes" id="UP000887575"/>
    </source>
</evidence>
<organism evidence="1 2">
    <name type="scientific">Mesorhabditis belari</name>
    <dbReference type="NCBI Taxonomy" id="2138241"/>
    <lineage>
        <taxon>Eukaryota</taxon>
        <taxon>Metazoa</taxon>
        <taxon>Ecdysozoa</taxon>
        <taxon>Nematoda</taxon>
        <taxon>Chromadorea</taxon>
        <taxon>Rhabditida</taxon>
        <taxon>Rhabditina</taxon>
        <taxon>Rhabditomorpha</taxon>
        <taxon>Rhabditoidea</taxon>
        <taxon>Rhabditidae</taxon>
        <taxon>Mesorhabditinae</taxon>
        <taxon>Mesorhabditis</taxon>
    </lineage>
</organism>